<name>A0A7H2V8D5_9GAMM</name>
<sequence length="122" mass="14218">MSNYIEDIKNSPLYLKAEDLENLPPALLTQLNITESDKKEMYLTKLIDKCGGIISLDKLLIAIYKDSGEIYERNKLMARLYRMSLKGLIYTHPSKKGQYSLSKWKVDEENEILEEEEKDENL</sequence>
<proteinExistence type="predicted"/>
<dbReference type="RefSeq" id="WP_108009277.1">
    <property type="nucleotide sequence ID" value="NZ_CP061646.1"/>
</dbReference>
<dbReference type="AlphaFoldDB" id="A0A7H2V8D5"/>
<organism evidence="1 2">
    <name type="scientific">Acinetobacter seifertii</name>
    <dbReference type="NCBI Taxonomy" id="1530123"/>
    <lineage>
        <taxon>Bacteria</taxon>
        <taxon>Pseudomonadati</taxon>
        <taxon>Pseudomonadota</taxon>
        <taxon>Gammaproteobacteria</taxon>
        <taxon>Moraxellales</taxon>
        <taxon>Moraxellaceae</taxon>
        <taxon>Acinetobacter</taxon>
        <taxon>Acinetobacter calcoaceticus/baumannii complex</taxon>
    </lineage>
</organism>
<dbReference type="Proteomes" id="UP000516666">
    <property type="component" value="Chromosome"/>
</dbReference>
<reference evidence="1 2" key="2">
    <citation type="submission" date="2020-09" db="EMBL/GenBank/DDBJ databases">
        <authorList>
            <person name="Chen F.-J."/>
            <person name="Lee Y.-T."/>
        </authorList>
    </citation>
    <scope>NUCLEOTIDE SEQUENCE [LARGE SCALE GENOMIC DNA]</scope>
    <source>
        <strain evidence="1 2">AS39</strain>
    </source>
</reference>
<gene>
    <name evidence="1" type="ORF">IC776_01535</name>
</gene>
<accession>A0A7H2V8D5</accession>
<protein>
    <submittedName>
        <fullName evidence="1">Uncharacterized protein</fullName>
    </submittedName>
</protein>
<dbReference type="EMBL" id="CP061646">
    <property type="protein sequence ID" value="QNX72618.1"/>
    <property type="molecule type" value="Genomic_DNA"/>
</dbReference>
<evidence type="ECO:0000313" key="1">
    <source>
        <dbReference type="EMBL" id="QNX72618.1"/>
    </source>
</evidence>
<reference evidence="2" key="1">
    <citation type="submission" date="2020-09" db="EMBL/GenBank/DDBJ databases">
        <title>Clinical and molecular characterization of Acinetobacter seifertii in Taiwan.</title>
        <authorList>
            <person name="Li L.-H."/>
            <person name="Yang Y.-S."/>
            <person name="Sun J.-R."/>
            <person name="Huang T.-W."/>
            <person name="Huang W.-C."/>
            <person name="Wang Y.-C."/>
            <person name="Kuo T.-H."/>
            <person name="Kuo S.-C."/>
            <person name="Chen T.-L."/>
        </authorList>
    </citation>
    <scope>NUCLEOTIDE SEQUENCE [LARGE SCALE GENOMIC DNA]</scope>
    <source>
        <strain evidence="2">AS39</strain>
    </source>
</reference>
<evidence type="ECO:0000313" key="2">
    <source>
        <dbReference type="Proteomes" id="UP000516666"/>
    </source>
</evidence>